<sequence length="347" mass="36720">MNQKAVVWGIAAVVVVGLAIAWPKVSSVFKASEASWPAKDITIVVPYNPGGGTDLTTRAVADEMGKALGKNISVVNTPGASGSVGTLNVQNAPHDGYTIMGNGFMSFVSYPVMGYTEKTHRDWHMWIAAFSPNVISVKADSKYKDVKELIKGIKDNPGSVSFGTAGIGTGGHIAGEVLKSSLGFNYKHVPYQGGNPAIIAAIAGEVDAVPQLSMEMVDMFRGKKLKGLAALTDKPLIIEGADPIPSIAELVPEMKQSVPLGEAFGIAVPKDTPEAVVKKIDEAFKKAVASESIKKFAKEKGVEILGYSGEESQKYVEKLASTVDWALFDGGVAKISPEKFNIKKPAK</sequence>
<evidence type="ECO:0000256" key="1">
    <source>
        <dbReference type="ARBA" id="ARBA00006987"/>
    </source>
</evidence>
<evidence type="ECO:0000313" key="3">
    <source>
        <dbReference type="Proteomes" id="UP001300012"/>
    </source>
</evidence>
<proteinExistence type="inferred from homology"/>
<protein>
    <submittedName>
        <fullName evidence="2">Tripartite tricarboxylate transporter substrate binding protein</fullName>
    </submittedName>
</protein>
<dbReference type="SUPFAM" id="SSF53850">
    <property type="entry name" value="Periplasmic binding protein-like II"/>
    <property type="match status" value="1"/>
</dbReference>
<gene>
    <name evidence="2" type="ORF">NV381_19780</name>
</gene>
<evidence type="ECO:0000313" key="2">
    <source>
        <dbReference type="EMBL" id="MCR8633426.1"/>
    </source>
</evidence>
<keyword evidence="3" id="KW-1185">Reference proteome</keyword>
<name>A0ABT1YJR0_9BACL</name>
<dbReference type="RefSeq" id="WP_258215000.1">
    <property type="nucleotide sequence ID" value="NZ_JANQBD010000014.1"/>
</dbReference>
<dbReference type="EMBL" id="JANQBD010000014">
    <property type="protein sequence ID" value="MCR8633426.1"/>
    <property type="molecule type" value="Genomic_DNA"/>
</dbReference>
<dbReference type="CDD" id="cd07012">
    <property type="entry name" value="PBP2_Bug_TTT"/>
    <property type="match status" value="1"/>
</dbReference>
<organism evidence="2 3">
    <name type="scientific">Paenibacillus radicis</name>
    <name type="common">ex Xue et al. 2023</name>
    <dbReference type="NCBI Taxonomy" id="2972489"/>
    <lineage>
        <taxon>Bacteria</taxon>
        <taxon>Bacillati</taxon>
        <taxon>Bacillota</taxon>
        <taxon>Bacilli</taxon>
        <taxon>Bacillales</taxon>
        <taxon>Paenibacillaceae</taxon>
        <taxon>Paenibacillus</taxon>
    </lineage>
</organism>
<dbReference type="InterPro" id="IPR005064">
    <property type="entry name" value="BUG"/>
</dbReference>
<dbReference type="PANTHER" id="PTHR42928">
    <property type="entry name" value="TRICARBOXYLATE-BINDING PROTEIN"/>
    <property type="match status" value="1"/>
</dbReference>
<comment type="caution">
    <text evidence="2">The sequence shown here is derived from an EMBL/GenBank/DDBJ whole genome shotgun (WGS) entry which is preliminary data.</text>
</comment>
<dbReference type="Gene3D" id="3.40.190.10">
    <property type="entry name" value="Periplasmic binding protein-like II"/>
    <property type="match status" value="1"/>
</dbReference>
<dbReference type="InterPro" id="IPR042100">
    <property type="entry name" value="Bug_dom1"/>
</dbReference>
<dbReference type="Gene3D" id="3.40.190.150">
    <property type="entry name" value="Bordetella uptake gene, domain 1"/>
    <property type="match status" value="1"/>
</dbReference>
<dbReference type="Pfam" id="PF03401">
    <property type="entry name" value="TctC"/>
    <property type="match status" value="1"/>
</dbReference>
<dbReference type="PIRSF" id="PIRSF017082">
    <property type="entry name" value="YflP"/>
    <property type="match status" value="1"/>
</dbReference>
<dbReference type="PANTHER" id="PTHR42928:SF5">
    <property type="entry name" value="BLR1237 PROTEIN"/>
    <property type="match status" value="1"/>
</dbReference>
<reference evidence="2 3" key="1">
    <citation type="submission" date="2022-08" db="EMBL/GenBank/DDBJ databases">
        <title>Paenibacillus endoradicis sp. nov., Paenibacillus radicibacter sp. nov and Paenibacillus pararadicis sp. nov., three cold-adapted plant growth-promoting bacteria isolated from root of Larix gmelinii in Great Khingan.</title>
        <authorList>
            <person name="Xue H."/>
        </authorList>
    </citation>
    <scope>NUCLEOTIDE SEQUENCE [LARGE SCALE GENOMIC DNA]</scope>
    <source>
        <strain evidence="2 3">N5-1-1-5</strain>
    </source>
</reference>
<dbReference type="Proteomes" id="UP001300012">
    <property type="component" value="Unassembled WGS sequence"/>
</dbReference>
<accession>A0ABT1YJR0</accession>
<comment type="similarity">
    <text evidence="1">Belongs to the UPF0065 (bug) family.</text>
</comment>